<dbReference type="Pfam" id="PF02913">
    <property type="entry name" value="FAD-oxidase_C"/>
    <property type="match status" value="1"/>
</dbReference>
<evidence type="ECO:0000313" key="9">
    <source>
        <dbReference type="EMBL" id="CAG37063.1"/>
    </source>
</evidence>
<dbReference type="Proteomes" id="UP000000602">
    <property type="component" value="Chromosome"/>
</dbReference>
<dbReference type="HOGENOM" id="CLU_017779_9_2_7"/>
<dbReference type="GO" id="GO:0004458">
    <property type="term" value="F:D-lactate dehydrogenase (cytochrome) activity"/>
    <property type="evidence" value="ECO:0007669"/>
    <property type="project" value="UniProtKB-EC"/>
</dbReference>
<evidence type="ECO:0000256" key="4">
    <source>
        <dbReference type="ARBA" id="ARBA00022827"/>
    </source>
</evidence>
<keyword evidence="10" id="KW-1185">Reference proteome</keyword>
<comment type="cofactor">
    <cofactor evidence="1">
        <name>FAD</name>
        <dbReference type="ChEBI" id="CHEBI:57692"/>
    </cofactor>
</comment>
<sequence>MTKAWILSVGPSKKQWVNPAMKSSKRKRLALHLDQQIEGTVYTDQTTLQRYSTDKSIYQVVPQMVVSPASMEDLTTIVSTARDENLSVTARGGGSGTAGAALGEGIVIHLPRNGFLGNIVDFSTGAGKDYITVEAGVYHDTIQTFLKKEGYYLPADPSSSPLCQIGGNIATKASGPHGFSHGSIDRFLQDIEYISARGEHIDSARPKSIPPTLRAALTQLQEKVRADKATVSLLKKRRNFKTASGYNLFALMAELQPEKILAQLFAGSVGSLGLITRATLRVEPYTPEKAALLLYFTDLHALSLATQEAIAAEVTAIEVISQATIRLLKRRKGAGSDELHNGHLLFIECEGPMRQARLAQLKEKLRKSPNLLVPPQEAQTEEELAKLWKIRKQILPVLLRPGAGMKALSIVNDVGVPPQHLAHFIEDIETFFRKKGLETVIYGHAGNGNLHLRPLINIKETDLKERIQAIADGVYEIVFRYKGTITAEHAMGRLRTPYLEREWGSSIYRHMKRVKDIFDPDNILNPEAMFGRGAITDKMRHDLFEPVQK</sequence>
<dbReference type="InterPro" id="IPR016171">
    <property type="entry name" value="Vanillyl_alc_oxidase_C-sub2"/>
</dbReference>
<evidence type="ECO:0000256" key="2">
    <source>
        <dbReference type="ARBA" id="ARBA00008000"/>
    </source>
</evidence>
<dbReference type="SUPFAM" id="SSF55103">
    <property type="entry name" value="FAD-linked oxidases, C-terminal domain"/>
    <property type="match status" value="1"/>
</dbReference>
<evidence type="ECO:0000256" key="5">
    <source>
        <dbReference type="ARBA" id="ARBA00022946"/>
    </source>
</evidence>
<evidence type="ECO:0000259" key="8">
    <source>
        <dbReference type="PROSITE" id="PS51387"/>
    </source>
</evidence>
<evidence type="ECO:0000256" key="6">
    <source>
        <dbReference type="ARBA" id="ARBA00023002"/>
    </source>
</evidence>
<dbReference type="FunFam" id="3.30.70.2740:FF:000001">
    <property type="entry name" value="D-lactate dehydrogenase mitochondrial"/>
    <property type="match status" value="1"/>
</dbReference>
<dbReference type="InterPro" id="IPR016167">
    <property type="entry name" value="FAD-bd_PCMH_sub1"/>
</dbReference>
<dbReference type="GO" id="GO:0071949">
    <property type="term" value="F:FAD binding"/>
    <property type="evidence" value="ECO:0007669"/>
    <property type="project" value="InterPro"/>
</dbReference>
<dbReference type="STRING" id="177439.DP2334"/>
<gene>
    <name evidence="9" type="ordered locus">DP2334</name>
</gene>
<dbReference type="PROSITE" id="PS51387">
    <property type="entry name" value="FAD_PCMH"/>
    <property type="match status" value="1"/>
</dbReference>
<dbReference type="InterPro" id="IPR016166">
    <property type="entry name" value="FAD-bd_PCMH"/>
</dbReference>
<evidence type="ECO:0000256" key="7">
    <source>
        <dbReference type="ARBA" id="ARBA00038897"/>
    </source>
</evidence>
<dbReference type="GO" id="GO:1903457">
    <property type="term" value="P:lactate catabolic process"/>
    <property type="evidence" value="ECO:0007669"/>
    <property type="project" value="TreeGrafter"/>
</dbReference>
<dbReference type="EC" id="1.1.2.4" evidence="7"/>
<dbReference type="InterPro" id="IPR016169">
    <property type="entry name" value="FAD-bd_PCMH_sub2"/>
</dbReference>
<dbReference type="SUPFAM" id="SSF56176">
    <property type="entry name" value="FAD-binding/transporter-associated domain-like"/>
    <property type="match status" value="1"/>
</dbReference>
<reference evidence="10" key="1">
    <citation type="journal article" date="2004" name="Environ. Microbiol.">
        <title>The genome of Desulfotalea psychrophila, a sulfate-reducing bacterium from permanently cold Arctic sediments.</title>
        <authorList>
            <person name="Rabus R."/>
            <person name="Ruepp A."/>
            <person name="Frickey T."/>
            <person name="Rattei T."/>
            <person name="Fartmann B."/>
            <person name="Stark M."/>
            <person name="Bauer M."/>
            <person name="Zibat A."/>
            <person name="Lombardot T."/>
            <person name="Becker I."/>
            <person name="Amann J."/>
            <person name="Gellner K."/>
            <person name="Teeling H."/>
            <person name="Leuschner W.D."/>
            <person name="Gloeckner F.-O."/>
            <person name="Lupas A.N."/>
            <person name="Amann R."/>
            <person name="Klenk H.-P."/>
        </authorList>
    </citation>
    <scope>NUCLEOTIDE SEQUENCE [LARGE SCALE GENOMIC DNA]</scope>
    <source>
        <strain evidence="10">DSM 12343 / LSv54</strain>
    </source>
</reference>
<name>Q6AKR2_DESPS</name>
<dbReference type="PANTHER" id="PTHR11748:SF111">
    <property type="entry name" value="D-LACTATE DEHYDROGENASE, MITOCHONDRIAL-RELATED"/>
    <property type="match status" value="1"/>
</dbReference>
<dbReference type="Gene3D" id="3.30.465.10">
    <property type="match status" value="1"/>
</dbReference>
<dbReference type="AlphaFoldDB" id="Q6AKR2"/>
<keyword evidence="4" id="KW-0274">FAD</keyword>
<dbReference type="PANTHER" id="PTHR11748">
    <property type="entry name" value="D-LACTATE DEHYDROGENASE"/>
    <property type="match status" value="1"/>
</dbReference>
<keyword evidence="5" id="KW-0809">Transit peptide</keyword>
<keyword evidence="3" id="KW-0285">Flavoprotein</keyword>
<dbReference type="Gene3D" id="3.30.43.10">
    <property type="entry name" value="Uridine Diphospho-n-acetylenolpyruvylglucosamine Reductase, domain 2"/>
    <property type="match status" value="1"/>
</dbReference>
<feature type="domain" description="FAD-binding PCMH-type" evidence="8">
    <location>
        <begin position="58"/>
        <end position="285"/>
    </location>
</feature>
<dbReference type="Gene3D" id="1.10.45.10">
    <property type="entry name" value="Vanillyl-alcohol Oxidase, Chain A, domain 4"/>
    <property type="match status" value="1"/>
</dbReference>
<evidence type="ECO:0000256" key="1">
    <source>
        <dbReference type="ARBA" id="ARBA00001974"/>
    </source>
</evidence>
<dbReference type="InterPro" id="IPR006094">
    <property type="entry name" value="Oxid_FAD_bind_N"/>
</dbReference>
<dbReference type="InterPro" id="IPR016164">
    <property type="entry name" value="FAD-linked_Oxase-like_C"/>
</dbReference>
<dbReference type="Gene3D" id="3.30.70.2740">
    <property type="match status" value="1"/>
</dbReference>
<comment type="similarity">
    <text evidence="2">Belongs to the FAD-binding oxidoreductase/transferase type 4 family.</text>
</comment>
<dbReference type="InterPro" id="IPR036318">
    <property type="entry name" value="FAD-bd_PCMH-like_sf"/>
</dbReference>
<accession>Q6AKR2</accession>
<dbReference type="GO" id="GO:0008720">
    <property type="term" value="F:D-lactate dehydrogenase (NAD+) activity"/>
    <property type="evidence" value="ECO:0007669"/>
    <property type="project" value="TreeGrafter"/>
</dbReference>
<proteinExistence type="inferred from homology"/>
<dbReference type="eggNOG" id="COG0277">
    <property type="taxonomic scope" value="Bacteria"/>
</dbReference>
<keyword evidence="6" id="KW-0560">Oxidoreductase</keyword>
<dbReference type="KEGG" id="dps:DP2334"/>
<dbReference type="EMBL" id="CR522870">
    <property type="protein sequence ID" value="CAG37063.1"/>
    <property type="molecule type" value="Genomic_DNA"/>
</dbReference>
<evidence type="ECO:0000313" key="10">
    <source>
        <dbReference type="Proteomes" id="UP000000602"/>
    </source>
</evidence>
<organism evidence="9 10">
    <name type="scientific">Desulfotalea psychrophila (strain LSv54 / DSM 12343)</name>
    <dbReference type="NCBI Taxonomy" id="177439"/>
    <lineage>
        <taxon>Bacteria</taxon>
        <taxon>Pseudomonadati</taxon>
        <taxon>Thermodesulfobacteriota</taxon>
        <taxon>Desulfobulbia</taxon>
        <taxon>Desulfobulbales</taxon>
        <taxon>Desulfocapsaceae</taxon>
        <taxon>Desulfotalea</taxon>
    </lineage>
</organism>
<dbReference type="InterPro" id="IPR004113">
    <property type="entry name" value="FAD-bd_oxidored_4_C"/>
</dbReference>
<protein>
    <recommendedName>
        <fullName evidence="7">D-lactate dehydrogenase (cytochrome)</fullName>
        <ecNumber evidence="7">1.1.2.4</ecNumber>
    </recommendedName>
</protein>
<evidence type="ECO:0000256" key="3">
    <source>
        <dbReference type="ARBA" id="ARBA00022630"/>
    </source>
</evidence>
<dbReference type="Pfam" id="PF01565">
    <property type="entry name" value="FAD_binding_4"/>
    <property type="match status" value="1"/>
</dbReference>